<dbReference type="Proteomes" id="UP000260457">
    <property type="component" value="Chromosome"/>
</dbReference>
<organism evidence="2 3">
    <name type="scientific">Peribacillus butanolivorans</name>
    <dbReference type="NCBI Taxonomy" id="421767"/>
    <lineage>
        <taxon>Bacteria</taxon>
        <taxon>Bacillati</taxon>
        <taxon>Bacillota</taxon>
        <taxon>Bacilli</taxon>
        <taxon>Bacillales</taxon>
        <taxon>Bacillaceae</taxon>
        <taxon>Peribacillus</taxon>
    </lineage>
</organism>
<evidence type="ECO:0000313" key="2">
    <source>
        <dbReference type="EMBL" id="PEJ37580.1"/>
    </source>
</evidence>
<evidence type="ECO:0000313" key="4">
    <source>
        <dbReference type="Proteomes" id="UP000260457"/>
    </source>
</evidence>
<accession>A0AAX0SB40</accession>
<dbReference type="RefSeq" id="WP_082527320.1">
    <property type="nucleotide sequence ID" value="NZ_CP030926.1"/>
</dbReference>
<dbReference type="EMBL" id="CP030926">
    <property type="protein sequence ID" value="AXN41212.1"/>
    <property type="molecule type" value="Genomic_DNA"/>
</dbReference>
<dbReference type="EMBL" id="NUEQ01000004">
    <property type="protein sequence ID" value="PEJ37580.1"/>
    <property type="molecule type" value="Genomic_DNA"/>
</dbReference>
<gene>
    <name evidence="2" type="ORF">CN689_01410</name>
    <name evidence="1" type="ORF">DTO10_24405</name>
</gene>
<evidence type="ECO:0000313" key="3">
    <source>
        <dbReference type="Proteomes" id="UP000220106"/>
    </source>
</evidence>
<reference evidence="1 4" key="2">
    <citation type="submission" date="2018-07" db="EMBL/GenBank/DDBJ databases">
        <title>The molecular basis for the intramolecular migration of carboxyl group in the catabolism of para-hydroxybenzoate via gentisate.</title>
        <authorList>
            <person name="Zhao H."/>
            <person name="Xu Y."/>
            <person name="Lin S."/>
            <person name="Spain J.C."/>
            <person name="Zhou N.-Y."/>
        </authorList>
    </citation>
    <scope>NUCLEOTIDE SEQUENCE [LARGE SCALE GENOMIC DNA]</scope>
    <source>
        <strain evidence="1 4">PHB-7a</strain>
    </source>
</reference>
<dbReference type="AlphaFoldDB" id="A0AAX0SB40"/>
<protein>
    <recommendedName>
        <fullName evidence="5">YppF-like protein</fullName>
    </recommendedName>
</protein>
<dbReference type="InterPro" id="IPR025553">
    <property type="entry name" value="YppF"/>
</dbReference>
<evidence type="ECO:0008006" key="5">
    <source>
        <dbReference type="Google" id="ProtNLM"/>
    </source>
</evidence>
<dbReference type="Pfam" id="PF14178">
    <property type="entry name" value="YppF"/>
    <property type="match status" value="1"/>
</dbReference>
<evidence type="ECO:0000313" key="1">
    <source>
        <dbReference type="EMBL" id="AXN41212.1"/>
    </source>
</evidence>
<reference evidence="2 3" key="1">
    <citation type="submission" date="2017-09" db="EMBL/GenBank/DDBJ databases">
        <title>Large-scale bioinformatics analysis of Bacillus genomes uncovers conserved roles of natural products in bacterial physiology.</title>
        <authorList>
            <consortium name="Agbiome Team Llc"/>
            <person name="Bleich R.M."/>
            <person name="Kirk G.J."/>
            <person name="Santa Maria K.C."/>
            <person name="Allen S.E."/>
            <person name="Farag S."/>
            <person name="Shank E.A."/>
            <person name="Bowers A."/>
        </authorList>
    </citation>
    <scope>NUCLEOTIDE SEQUENCE [LARGE SCALE GENOMIC DNA]</scope>
    <source>
        <strain evidence="2 3">AFS003229</strain>
    </source>
</reference>
<name>A0AAX0SB40_9BACI</name>
<proteinExistence type="predicted"/>
<keyword evidence="4" id="KW-1185">Reference proteome</keyword>
<dbReference type="Proteomes" id="UP000220106">
    <property type="component" value="Unassembled WGS sequence"/>
</dbReference>
<sequence>MTIEVLILHYIQEKRQKPSHANELLDYIQQEYVSGKLSIFQYRSLCQDLYFRGAKQTNSV</sequence>
<dbReference type="KEGG" id="pbut:DTO10_24405"/>